<keyword evidence="1" id="KW-1133">Transmembrane helix</keyword>
<feature type="transmembrane region" description="Helical" evidence="1">
    <location>
        <begin position="36"/>
        <end position="53"/>
    </location>
</feature>
<evidence type="ECO:0000313" key="2">
    <source>
        <dbReference type="EMBL" id="RWX54480.1"/>
    </source>
</evidence>
<dbReference type="EMBL" id="RJLM01000006">
    <property type="protein sequence ID" value="RWX54480.1"/>
    <property type="molecule type" value="Genomic_DNA"/>
</dbReference>
<sequence>MYRSFLRNVFIFGLTGFLSIKVLTPITEPLSKQSEVLCFLTFFVVPAGFHVLFSKAFELLMWLVIVNNGNNETSR</sequence>
<keyword evidence="3" id="KW-1185">Reference proteome</keyword>
<organism evidence="2 3">
    <name type="scientific">Photobacterium chitinilyticum</name>
    <dbReference type="NCBI Taxonomy" id="2485123"/>
    <lineage>
        <taxon>Bacteria</taxon>
        <taxon>Pseudomonadati</taxon>
        <taxon>Pseudomonadota</taxon>
        <taxon>Gammaproteobacteria</taxon>
        <taxon>Vibrionales</taxon>
        <taxon>Vibrionaceae</taxon>
        <taxon>Photobacterium</taxon>
    </lineage>
</organism>
<keyword evidence="1" id="KW-0812">Transmembrane</keyword>
<name>A0A3S3RZU7_9GAMM</name>
<evidence type="ECO:0000313" key="3">
    <source>
        <dbReference type="Proteomes" id="UP000287563"/>
    </source>
</evidence>
<dbReference type="AlphaFoldDB" id="A0A3S3RZU7"/>
<proteinExistence type="predicted"/>
<gene>
    <name evidence="2" type="ORF">EDI28_15345</name>
</gene>
<keyword evidence="1" id="KW-0472">Membrane</keyword>
<reference evidence="2 3" key="1">
    <citation type="submission" date="2018-11" db="EMBL/GenBank/DDBJ databases">
        <title>Photobacterium sp. BEI247 sp. nov., a marine bacterium isolated from Yongle Blue Hole in the South China Sea.</title>
        <authorList>
            <person name="Wang X."/>
        </authorList>
    </citation>
    <scope>NUCLEOTIDE SEQUENCE [LARGE SCALE GENOMIC DNA]</scope>
    <source>
        <strain evidence="3">BEI247</strain>
    </source>
</reference>
<feature type="transmembrane region" description="Helical" evidence="1">
    <location>
        <begin position="6"/>
        <end position="24"/>
    </location>
</feature>
<accession>A0A3S3RZU7</accession>
<evidence type="ECO:0000256" key="1">
    <source>
        <dbReference type="SAM" id="Phobius"/>
    </source>
</evidence>
<protein>
    <submittedName>
        <fullName evidence="2">Uncharacterized protein</fullName>
    </submittedName>
</protein>
<comment type="caution">
    <text evidence="2">The sequence shown here is derived from an EMBL/GenBank/DDBJ whole genome shotgun (WGS) entry which is preliminary data.</text>
</comment>
<dbReference type="Proteomes" id="UP000287563">
    <property type="component" value="Unassembled WGS sequence"/>
</dbReference>